<sequence>MDSPGSTRPSDPPAFLHGVEDKSGSELVADFHDQTQAISQLPRYSDTSKSNHEIEIGSWYEFLTTEGPLYAHSKDRLDFEARAIAGTILNRPLQHDDLLDTKLARQFGALSPYGLSQGALGRWEEMVAAGPIADPIHCSGLLWCRKVTLIKLVPSMFKDVNAYANEPQRIKDFWGTIKGRRMSAAGWERTAEYLMDNSEFFWGRPGVIVQCVGSSIVTGNAGKSVSDIVVDAHDLLTGQEKTTPTSVVIAGSNLREWVVQCGDQIASSRRKKEAQFIARVKYFINSSFDGSQPVVARPRRRPKRISKQAQMESSVIGSMVQIKL</sequence>
<evidence type="ECO:0000313" key="1">
    <source>
        <dbReference type="EMBL" id="KAL3690018.1"/>
    </source>
</evidence>
<name>A0ABD3HEM8_9MARC</name>
<dbReference type="AlphaFoldDB" id="A0ABD3HEM8"/>
<gene>
    <name evidence="1" type="ORF">R1sor_016327</name>
</gene>
<dbReference type="Proteomes" id="UP001633002">
    <property type="component" value="Unassembled WGS sequence"/>
</dbReference>
<keyword evidence="2" id="KW-1185">Reference proteome</keyword>
<evidence type="ECO:0000313" key="2">
    <source>
        <dbReference type="Proteomes" id="UP001633002"/>
    </source>
</evidence>
<protein>
    <submittedName>
        <fullName evidence="1">Uncharacterized protein</fullName>
    </submittedName>
</protein>
<organism evidence="1 2">
    <name type="scientific">Riccia sorocarpa</name>
    <dbReference type="NCBI Taxonomy" id="122646"/>
    <lineage>
        <taxon>Eukaryota</taxon>
        <taxon>Viridiplantae</taxon>
        <taxon>Streptophyta</taxon>
        <taxon>Embryophyta</taxon>
        <taxon>Marchantiophyta</taxon>
        <taxon>Marchantiopsida</taxon>
        <taxon>Marchantiidae</taxon>
        <taxon>Marchantiales</taxon>
        <taxon>Ricciaceae</taxon>
        <taxon>Riccia</taxon>
    </lineage>
</organism>
<dbReference type="EMBL" id="JBJQOH010000004">
    <property type="protein sequence ID" value="KAL3690018.1"/>
    <property type="molecule type" value="Genomic_DNA"/>
</dbReference>
<reference evidence="1 2" key="1">
    <citation type="submission" date="2024-09" db="EMBL/GenBank/DDBJ databases">
        <title>Chromosome-scale assembly of Riccia sorocarpa.</title>
        <authorList>
            <person name="Paukszto L."/>
        </authorList>
    </citation>
    <scope>NUCLEOTIDE SEQUENCE [LARGE SCALE GENOMIC DNA]</scope>
    <source>
        <strain evidence="1">LP-2024</strain>
        <tissue evidence="1">Aerial parts of the thallus</tissue>
    </source>
</reference>
<accession>A0ABD3HEM8</accession>
<comment type="caution">
    <text evidence="1">The sequence shown here is derived from an EMBL/GenBank/DDBJ whole genome shotgun (WGS) entry which is preliminary data.</text>
</comment>
<proteinExistence type="predicted"/>